<accession>A0AAN7W128</accession>
<comment type="caution">
    <text evidence="10">The sequence shown here is derived from an EMBL/GenBank/DDBJ whole genome shotgun (WGS) entry which is preliminary data.</text>
</comment>
<dbReference type="Pfam" id="PF00067">
    <property type="entry name" value="p450"/>
    <property type="match status" value="1"/>
</dbReference>
<dbReference type="InterPro" id="IPR001128">
    <property type="entry name" value="Cyt_P450"/>
</dbReference>
<evidence type="ECO:0008006" key="12">
    <source>
        <dbReference type="Google" id="ProtNLM"/>
    </source>
</evidence>
<keyword evidence="3 8" id="KW-0349">Heme</keyword>
<dbReference type="PROSITE" id="PS00086">
    <property type="entry name" value="CYTOCHROME_P450"/>
    <property type="match status" value="1"/>
</dbReference>
<dbReference type="PANTHER" id="PTHR24287">
    <property type="entry name" value="P450, PUTATIVE (EUROFUNG)-RELATED"/>
    <property type="match status" value="1"/>
</dbReference>
<dbReference type="EMBL" id="JAVRQU010000014">
    <property type="protein sequence ID" value="KAK5695452.1"/>
    <property type="molecule type" value="Genomic_DNA"/>
</dbReference>
<dbReference type="SUPFAM" id="SSF48264">
    <property type="entry name" value="Cytochrome P450"/>
    <property type="match status" value="1"/>
</dbReference>
<evidence type="ECO:0000256" key="6">
    <source>
        <dbReference type="ARBA" id="ARBA00023004"/>
    </source>
</evidence>
<evidence type="ECO:0000313" key="11">
    <source>
        <dbReference type="Proteomes" id="UP001310594"/>
    </source>
</evidence>
<dbReference type="PRINTS" id="PR00385">
    <property type="entry name" value="P450"/>
</dbReference>
<gene>
    <name evidence="10" type="ORF">LTR97_008960</name>
</gene>
<name>A0AAN7W128_9PEZI</name>
<comment type="similarity">
    <text evidence="2 9">Belongs to the cytochrome P450 family.</text>
</comment>
<evidence type="ECO:0000256" key="9">
    <source>
        <dbReference type="RuleBase" id="RU000461"/>
    </source>
</evidence>
<evidence type="ECO:0000256" key="7">
    <source>
        <dbReference type="ARBA" id="ARBA00023033"/>
    </source>
</evidence>
<dbReference type="PRINTS" id="PR00463">
    <property type="entry name" value="EP450I"/>
</dbReference>
<dbReference type="GO" id="GO:0004497">
    <property type="term" value="F:monooxygenase activity"/>
    <property type="evidence" value="ECO:0007669"/>
    <property type="project" value="UniProtKB-KW"/>
</dbReference>
<sequence length="510" mass="56453">MDVFFVQLSMVSPPAFAVQPRLAVDVLSAFLALAAGSYVLRALRSLIKTREFHSFATIRKCRNPRRLNPGFTVGVVHKFNLLFERYGDLFDDYFANKFRDNGATHAIVNAFGIPRVVHTIEPANLRHVLTTSARHWGVFSGQRNSLYPLAQNGSLTTSGLQWAHNRKPLSRHVNGVRSKDPSVVESDISALFEAIGSSDDEGWTSASDMSDLLRRMALDMATTFFFGVTAQSQLSGVRRRTGNTSLNKNPDTRLGKSMALTEDFTNAWKQVTDFVTWRAALGSKYWMADGPQYRAACAKMEEFADRLIDDVAAQAAVSTDSNATVCLVSKLLDDFRDRTAVRHNVLELCIAGQNMSGTALQWAFAELGNNPAVFAGLRSEILATFGTEGAVDARPMTWEHLRTCHLLQGIIAETLRLHPVVPTIARTALCDTVLPKGGGRDGQSPIAVPKGATFNSNLYLMHRRAEEWGDDAWVWKPTRWIGRTVGPEYAPFSSGPRNCMGRYFLSRSTN</sequence>
<reference evidence="10" key="1">
    <citation type="submission" date="2023-08" db="EMBL/GenBank/DDBJ databases">
        <title>Black Yeasts Isolated from many extreme environments.</title>
        <authorList>
            <person name="Coleine C."/>
            <person name="Stajich J.E."/>
            <person name="Selbmann L."/>
        </authorList>
    </citation>
    <scope>NUCLEOTIDE SEQUENCE</scope>
    <source>
        <strain evidence="10">CCFEE 5810</strain>
    </source>
</reference>
<keyword evidence="4 8" id="KW-0479">Metal-binding</keyword>
<keyword evidence="7 9" id="KW-0503">Monooxygenase</keyword>
<evidence type="ECO:0000256" key="5">
    <source>
        <dbReference type="ARBA" id="ARBA00023002"/>
    </source>
</evidence>
<comment type="cofactor">
    <cofactor evidence="1 8">
        <name>heme</name>
        <dbReference type="ChEBI" id="CHEBI:30413"/>
    </cofactor>
</comment>
<evidence type="ECO:0000256" key="2">
    <source>
        <dbReference type="ARBA" id="ARBA00010617"/>
    </source>
</evidence>
<dbReference type="PANTHER" id="PTHR24287:SF1">
    <property type="entry name" value="P450, PUTATIVE (EUROFUNG)-RELATED"/>
    <property type="match status" value="1"/>
</dbReference>
<feature type="binding site" description="axial binding residue" evidence="8">
    <location>
        <position position="499"/>
    </location>
    <ligand>
        <name>heme</name>
        <dbReference type="ChEBI" id="CHEBI:30413"/>
    </ligand>
    <ligandPart>
        <name>Fe</name>
        <dbReference type="ChEBI" id="CHEBI:18248"/>
    </ligandPart>
</feature>
<dbReference type="Gene3D" id="1.10.630.10">
    <property type="entry name" value="Cytochrome P450"/>
    <property type="match status" value="1"/>
</dbReference>
<evidence type="ECO:0000256" key="3">
    <source>
        <dbReference type="ARBA" id="ARBA00022617"/>
    </source>
</evidence>
<dbReference type="InterPro" id="IPR047146">
    <property type="entry name" value="Cyt_P450_E_CYP52_fungi"/>
</dbReference>
<evidence type="ECO:0000256" key="8">
    <source>
        <dbReference type="PIRSR" id="PIRSR602401-1"/>
    </source>
</evidence>
<keyword evidence="5 9" id="KW-0560">Oxidoreductase</keyword>
<dbReference type="InterPro" id="IPR017972">
    <property type="entry name" value="Cyt_P450_CS"/>
</dbReference>
<evidence type="ECO:0000256" key="1">
    <source>
        <dbReference type="ARBA" id="ARBA00001971"/>
    </source>
</evidence>
<evidence type="ECO:0000313" key="10">
    <source>
        <dbReference type="EMBL" id="KAK5695452.1"/>
    </source>
</evidence>
<evidence type="ECO:0000256" key="4">
    <source>
        <dbReference type="ARBA" id="ARBA00022723"/>
    </source>
</evidence>
<dbReference type="InterPro" id="IPR002401">
    <property type="entry name" value="Cyt_P450_E_grp-I"/>
</dbReference>
<organism evidence="10 11">
    <name type="scientific">Elasticomyces elasticus</name>
    <dbReference type="NCBI Taxonomy" id="574655"/>
    <lineage>
        <taxon>Eukaryota</taxon>
        <taxon>Fungi</taxon>
        <taxon>Dikarya</taxon>
        <taxon>Ascomycota</taxon>
        <taxon>Pezizomycotina</taxon>
        <taxon>Dothideomycetes</taxon>
        <taxon>Dothideomycetidae</taxon>
        <taxon>Mycosphaerellales</taxon>
        <taxon>Teratosphaeriaceae</taxon>
        <taxon>Elasticomyces</taxon>
    </lineage>
</organism>
<dbReference type="GO" id="GO:0005506">
    <property type="term" value="F:iron ion binding"/>
    <property type="evidence" value="ECO:0007669"/>
    <property type="project" value="InterPro"/>
</dbReference>
<dbReference type="AlphaFoldDB" id="A0AAN7W128"/>
<dbReference type="GO" id="GO:0016705">
    <property type="term" value="F:oxidoreductase activity, acting on paired donors, with incorporation or reduction of molecular oxygen"/>
    <property type="evidence" value="ECO:0007669"/>
    <property type="project" value="InterPro"/>
</dbReference>
<dbReference type="Proteomes" id="UP001310594">
    <property type="component" value="Unassembled WGS sequence"/>
</dbReference>
<dbReference type="InterPro" id="IPR036396">
    <property type="entry name" value="Cyt_P450_sf"/>
</dbReference>
<keyword evidence="6 8" id="KW-0408">Iron</keyword>
<dbReference type="GO" id="GO:0020037">
    <property type="term" value="F:heme binding"/>
    <property type="evidence" value="ECO:0007669"/>
    <property type="project" value="InterPro"/>
</dbReference>
<protein>
    <recommendedName>
        <fullName evidence="12">Cytochrome P450</fullName>
    </recommendedName>
</protein>
<proteinExistence type="inferred from homology"/>